<gene>
    <name evidence="4" type="ORF">GCM10010913_28700</name>
</gene>
<evidence type="ECO:0000256" key="1">
    <source>
        <dbReference type="ARBA" id="ARBA00022737"/>
    </source>
</evidence>
<evidence type="ECO:0000313" key="5">
    <source>
        <dbReference type="Proteomes" id="UP000608420"/>
    </source>
</evidence>
<evidence type="ECO:0000313" key="4">
    <source>
        <dbReference type="EMBL" id="GGG05128.1"/>
    </source>
</evidence>
<keyword evidence="5" id="KW-1185">Reference proteome</keyword>
<evidence type="ECO:0008006" key="6">
    <source>
        <dbReference type="Google" id="ProtNLM"/>
    </source>
</evidence>
<dbReference type="InterPro" id="IPR052346">
    <property type="entry name" value="O-mannosyl-transferase_TMTC"/>
</dbReference>
<keyword evidence="2 3" id="KW-0802">TPR repeat</keyword>
<dbReference type="Gene3D" id="1.25.40.10">
    <property type="entry name" value="Tetratricopeptide repeat domain"/>
    <property type="match status" value="2"/>
</dbReference>
<accession>A0ABQ1VZ02</accession>
<name>A0ABQ1VZ02_9BACL</name>
<dbReference type="PROSITE" id="PS50005">
    <property type="entry name" value="TPR"/>
    <property type="match status" value="1"/>
</dbReference>
<dbReference type="EMBL" id="BMIW01000021">
    <property type="protein sequence ID" value="GGG05128.1"/>
    <property type="molecule type" value="Genomic_DNA"/>
</dbReference>
<dbReference type="PANTHER" id="PTHR44227">
    <property type="match status" value="1"/>
</dbReference>
<organism evidence="4 5">
    <name type="scientific">Paenibacillus aceti</name>
    <dbReference type="NCBI Taxonomy" id="1820010"/>
    <lineage>
        <taxon>Bacteria</taxon>
        <taxon>Bacillati</taxon>
        <taxon>Bacillota</taxon>
        <taxon>Bacilli</taxon>
        <taxon>Bacillales</taxon>
        <taxon>Paenibacillaceae</taxon>
        <taxon>Paenibacillus</taxon>
    </lineage>
</organism>
<evidence type="ECO:0000256" key="2">
    <source>
        <dbReference type="ARBA" id="ARBA00022803"/>
    </source>
</evidence>
<dbReference type="InterPro" id="IPR011990">
    <property type="entry name" value="TPR-like_helical_dom_sf"/>
</dbReference>
<sequence length="177" mass="20440">MKAELYLSKAYRSIYENDFEQALYWFEQALGVEPDNADIHYRHSITSARSNLLDKALAHARLAATLAPDHKEYMLHYDRLRAKELTVMARNHLENSVEDRVFRSERAVSLLERAGELDPLSVEVQIWLAIAYGEMAQYEAALRTLREAYALPQDEGIARQLTELEQQLENRLNKSSS</sequence>
<evidence type="ECO:0000256" key="3">
    <source>
        <dbReference type="PROSITE-ProRule" id="PRU00339"/>
    </source>
</evidence>
<dbReference type="PANTHER" id="PTHR44227:SF3">
    <property type="entry name" value="PROTEIN O-MANNOSYL-TRANSFERASE TMTC4"/>
    <property type="match status" value="1"/>
</dbReference>
<proteinExistence type="predicted"/>
<feature type="repeat" description="TPR" evidence="3">
    <location>
        <begin position="3"/>
        <end position="36"/>
    </location>
</feature>
<dbReference type="Proteomes" id="UP000608420">
    <property type="component" value="Unassembled WGS sequence"/>
</dbReference>
<reference evidence="5" key="1">
    <citation type="journal article" date="2019" name="Int. J. Syst. Evol. Microbiol.">
        <title>The Global Catalogue of Microorganisms (GCM) 10K type strain sequencing project: providing services to taxonomists for standard genome sequencing and annotation.</title>
        <authorList>
            <consortium name="The Broad Institute Genomics Platform"/>
            <consortium name="The Broad Institute Genome Sequencing Center for Infectious Disease"/>
            <person name="Wu L."/>
            <person name="Ma J."/>
        </authorList>
    </citation>
    <scope>NUCLEOTIDE SEQUENCE [LARGE SCALE GENOMIC DNA]</scope>
    <source>
        <strain evidence="5">CGMCC 1.15420</strain>
    </source>
</reference>
<dbReference type="SUPFAM" id="SSF48452">
    <property type="entry name" value="TPR-like"/>
    <property type="match status" value="1"/>
</dbReference>
<protein>
    <recommendedName>
        <fullName evidence="6">Tetratricopeptide repeat protein</fullName>
    </recommendedName>
</protein>
<dbReference type="InterPro" id="IPR019734">
    <property type="entry name" value="TPR_rpt"/>
</dbReference>
<comment type="caution">
    <text evidence="4">The sequence shown here is derived from an EMBL/GenBank/DDBJ whole genome shotgun (WGS) entry which is preliminary data.</text>
</comment>
<dbReference type="RefSeq" id="WP_120462260.1">
    <property type="nucleotide sequence ID" value="NZ_BMIW01000021.1"/>
</dbReference>
<keyword evidence="1" id="KW-0677">Repeat</keyword>